<keyword evidence="4 6" id="KW-0964">Secreted</keyword>
<evidence type="ECO:0000313" key="8">
    <source>
        <dbReference type="Proteomes" id="UP000187406"/>
    </source>
</evidence>
<evidence type="ECO:0000256" key="3">
    <source>
        <dbReference type="ARBA" id="ARBA00022471"/>
    </source>
</evidence>
<evidence type="ECO:0000256" key="5">
    <source>
        <dbReference type="ARBA" id="ARBA00022729"/>
    </source>
</evidence>
<gene>
    <name evidence="7" type="ORF">CFOL_v3_25088</name>
</gene>
<dbReference type="OrthoDB" id="1933876at2759"/>
<comment type="caution">
    <text evidence="7">The sequence shown here is derived from an EMBL/GenBank/DDBJ whole genome shotgun (WGS) entry which is preliminary data.</text>
</comment>
<evidence type="ECO:0000256" key="1">
    <source>
        <dbReference type="ARBA" id="ARBA00004613"/>
    </source>
</evidence>
<comment type="subcellular location">
    <subcellularLocation>
        <location evidence="1 6">Secreted</location>
    </subcellularLocation>
</comment>
<dbReference type="AlphaFoldDB" id="A0A1Q3CN02"/>
<evidence type="ECO:0000313" key="7">
    <source>
        <dbReference type="EMBL" id="GAV81634.1"/>
    </source>
</evidence>
<name>A0A1Q3CN02_CEPFO</name>
<feature type="chain" id="PRO_5025097135" description="S-protein homolog" evidence="6">
    <location>
        <begin position="21"/>
        <end position="130"/>
    </location>
</feature>
<feature type="signal peptide" evidence="6">
    <location>
        <begin position="1"/>
        <end position="20"/>
    </location>
</feature>
<protein>
    <recommendedName>
        <fullName evidence="6">S-protein homolog</fullName>
    </recommendedName>
</protein>
<organism evidence="7 8">
    <name type="scientific">Cephalotus follicularis</name>
    <name type="common">Albany pitcher plant</name>
    <dbReference type="NCBI Taxonomy" id="3775"/>
    <lineage>
        <taxon>Eukaryota</taxon>
        <taxon>Viridiplantae</taxon>
        <taxon>Streptophyta</taxon>
        <taxon>Embryophyta</taxon>
        <taxon>Tracheophyta</taxon>
        <taxon>Spermatophyta</taxon>
        <taxon>Magnoliopsida</taxon>
        <taxon>eudicotyledons</taxon>
        <taxon>Gunneridae</taxon>
        <taxon>Pentapetalae</taxon>
        <taxon>rosids</taxon>
        <taxon>fabids</taxon>
        <taxon>Oxalidales</taxon>
        <taxon>Cephalotaceae</taxon>
        <taxon>Cephalotus</taxon>
    </lineage>
</organism>
<evidence type="ECO:0000256" key="6">
    <source>
        <dbReference type="RuleBase" id="RU367044"/>
    </source>
</evidence>
<reference evidence="8" key="1">
    <citation type="submission" date="2016-04" db="EMBL/GenBank/DDBJ databases">
        <title>Cephalotus genome sequencing.</title>
        <authorList>
            <person name="Fukushima K."/>
            <person name="Hasebe M."/>
            <person name="Fang X."/>
        </authorList>
    </citation>
    <scope>NUCLEOTIDE SEQUENCE [LARGE SCALE GENOMIC DNA]</scope>
    <source>
        <strain evidence="8">cv. St1</strain>
    </source>
</reference>
<keyword evidence="3 6" id="KW-0713">Self-incompatibility</keyword>
<evidence type="ECO:0000256" key="2">
    <source>
        <dbReference type="ARBA" id="ARBA00005581"/>
    </source>
</evidence>
<dbReference type="EMBL" id="BDDD01002451">
    <property type="protein sequence ID" value="GAV81634.1"/>
    <property type="molecule type" value="Genomic_DNA"/>
</dbReference>
<keyword evidence="8" id="KW-1185">Reference proteome</keyword>
<dbReference type="Proteomes" id="UP000187406">
    <property type="component" value="Unassembled WGS sequence"/>
</dbReference>
<dbReference type="PANTHER" id="PTHR31232:SF155">
    <property type="entry name" value="PLANT SELF-INCOMPATIBILITY PROTEIN S1 FAMILY"/>
    <property type="match status" value="1"/>
</dbReference>
<evidence type="ECO:0000256" key="4">
    <source>
        <dbReference type="ARBA" id="ARBA00022525"/>
    </source>
</evidence>
<accession>A0A1Q3CN02</accession>
<keyword evidence="5 6" id="KW-0732">Signal</keyword>
<dbReference type="PANTHER" id="PTHR31232">
    <property type="match status" value="1"/>
</dbReference>
<sequence length="130" mass="14977">MKHVLFLIVALFLFLGEAIAINGPLSKAEVRVYSNVTSNVSIHCKSKDDDLGEHVITRFNFYGWSFKVNLVETTLYFCDISTQNGRGAYDIYKARRDANRCHICLWQVEVDGVHGYRDGNNVPDIWFKWN</sequence>
<dbReference type="InParanoid" id="A0A1Q3CN02"/>
<dbReference type="GO" id="GO:0060320">
    <property type="term" value="P:rejection of self pollen"/>
    <property type="evidence" value="ECO:0007669"/>
    <property type="project" value="UniProtKB-KW"/>
</dbReference>
<comment type="similarity">
    <text evidence="2 6">Belongs to the plant self-incompatibility (S1) protein family.</text>
</comment>
<dbReference type="GO" id="GO:0005576">
    <property type="term" value="C:extracellular region"/>
    <property type="evidence" value="ECO:0007669"/>
    <property type="project" value="UniProtKB-SubCell"/>
</dbReference>
<dbReference type="InterPro" id="IPR010264">
    <property type="entry name" value="Self-incomp_S1"/>
</dbReference>
<dbReference type="Pfam" id="PF05938">
    <property type="entry name" value="Self-incomp_S1"/>
    <property type="match status" value="1"/>
</dbReference>
<proteinExistence type="inferred from homology"/>